<comment type="similarity">
    <text evidence="2 6">Belongs to the class-A beta-lactamase family.</text>
</comment>
<name>A0A2W5PQW6_VARPD</name>
<dbReference type="InterPro" id="IPR000871">
    <property type="entry name" value="Beta-lactam_class-A"/>
</dbReference>
<protein>
    <recommendedName>
        <fullName evidence="3 6">Beta-lactamase</fullName>
        <ecNumber evidence="3 6">3.5.2.6</ecNumber>
    </recommendedName>
</protein>
<dbReference type="PROSITE" id="PS00146">
    <property type="entry name" value="BETA_LACTAMASE_A"/>
    <property type="match status" value="1"/>
</dbReference>
<dbReference type="NCBIfam" id="NF033103">
    <property type="entry name" value="bla_class_A"/>
    <property type="match status" value="1"/>
</dbReference>
<keyword evidence="5 6" id="KW-0046">Antibiotic resistance</keyword>
<evidence type="ECO:0000256" key="6">
    <source>
        <dbReference type="RuleBase" id="RU361140"/>
    </source>
</evidence>
<dbReference type="EMBL" id="QFPP01000337">
    <property type="protein sequence ID" value="PZQ67922.1"/>
    <property type="molecule type" value="Genomic_DNA"/>
</dbReference>
<evidence type="ECO:0000256" key="3">
    <source>
        <dbReference type="ARBA" id="ARBA00012865"/>
    </source>
</evidence>
<dbReference type="PANTHER" id="PTHR35333:SF3">
    <property type="entry name" value="BETA-LACTAMASE-TYPE TRANSPEPTIDASE FOLD CONTAINING PROTEIN"/>
    <property type="match status" value="1"/>
</dbReference>
<dbReference type="PROSITE" id="PS51318">
    <property type="entry name" value="TAT"/>
    <property type="match status" value="1"/>
</dbReference>
<comment type="caution">
    <text evidence="8">The sequence shown here is derived from an EMBL/GenBank/DDBJ whole genome shotgun (WGS) entry which is preliminary data.</text>
</comment>
<evidence type="ECO:0000313" key="8">
    <source>
        <dbReference type="EMBL" id="PZQ67922.1"/>
    </source>
</evidence>
<dbReference type="PRINTS" id="PR00118">
    <property type="entry name" value="BLACTAMASEA"/>
</dbReference>
<dbReference type="Pfam" id="PF13354">
    <property type="entry name" value="Beta-lactamase2"/>
    <property type="match status" value="1"/>
</dbReference>
<dbReference type="Gene3D" id="3.40.710.10">
    <property type="entry name" value="DD-peptidase/beta-lactamase superfamily"/>
    <property type="match status" value="1"/>
</dbReference>
<dbReference type="EC" id="3.5.2.6" evidence="3 6"/>
<evidence type="ECO:0000256" key="1">
    <source>
        <dbReference type="ARBA" id="ARBA00001526"/>
    </source>
</evidence>
<evidence type="ECO:0000313" key="9">
    <source>
        <dbReference type="Proteomes" id="UP000249135"/>
    </source>
</evidence>
<evidence type="ECO:0000256" key="5">
    <source>
        <dbReference type="ARBA" id="ARBA00023251"/>
    </source>
</evidence>
<dbReference type="PANTHER" id="PTHR35333">
    <property type="entry name" value="BETA-LACTAMASE"/>
    <property type="match status" value="1"/>
</dbReference>
<evidence type="ECO:0000256" key="2">
    <source>
        <dbReference type="ARBA" id="ARBA00009009"/>
    </source>
</evidence>
<dbReference type="Proteomes" id="UP000249135">
    <property type="component" value="Unassembled WGS sequence"/>
</dbReference>
<evidence type="ECO:0000256" key="4">
    <source>
        <dbReference type="ARBA" id="ARBA00022801"/>
    </source>
</evidence>
<keyword evidence="4 6" id="KW-0378">Hydrolase</keyword>
<dbReference type="SUPFAM" id="SSF56601">
    <property type="entry name" value="beta-lactamase/transpeptidase-like"/>
    <property type="match status" value="1"/>
</dbReference>
<gene>
    <name evidence="8" type="ORF">DI563_20975</name>
</gene>
<dbReference type="GO" id="GO:0008800">
    <property type="term" value="F:beta-lactamase activity"/>
    <property type="evidence" value="ECO:0007669"/>
    <property type="project" value="UniProtKB-UniRule"/>
</dbReference>
<comment type="catalytic activity">
    <reaction evidence="1 6">
        <text>a beta-lactam + H2O = a substituted beta-amino acid</text>
        <dbReference type="Rhea" id="RHEA:20401"/>
        <dbReference type="ChEBI" id="CHEBI:15377"/>
        <dbReference type="ChEBI" id="CHEBI:35627"/>
        <dbReference type="ChEBI" id="CHEBI:140347"/>
        <dbReference type="EC" id="3.5.2.6"/>
    </reaction>
</comment>
<dbReference type="InterPro" id="IPR045155">
    <property type="entry name" value="Beta-lactam_cat"/>
</dbReference>
<dbReference type="AlphaFoldDB" id="A0A2W5PQW6"/>
<dbReference type="InterPro" id="IPR006311">
    <property type="entry name" value="TAT_signal"/>
</dbReference>
<organism evidence="8 9">
    <name type="scientific">Variovorax paradoxus</name>
    <dbReference type="NCBI Taxonomy" id="34073"/>
    <lineage>
        <taxon>Bacteria</taxon>
        <taxon>Pseudomonadati</taxon>
        <taxon>Pseudomonadota</taxon>
        <taxon>Betaproteobacteria</taxon>
        <taxon>Burkholderiales</taxon>
        <taxon>Comamonadaceae</taxon>
        <taxon>Variovorax</taxon>
    </lineage>
</organism>
<proteinExistence type="inferred from homology"/>
<sequence length="302" mass="31587">MPIPPAPSAAALTRRHVLMAASLVPFATACTAASRGASRDPAAALARLEEGLSGRLGVFAIDTATGATIGHRASERFPICSTFKAVLAGALLARGVREPGLLDERVRYTKADLIAHSPITGRELARGMTVAELCAATVQYSDNAAANLLLRRIGGPEALTAQARAWGDSTFRLDRWETELNSALADDPRDTSTPEAMARLLRTLAVDDGLPTAQRARLQDWLRGNTTGGARVRAGMPAAWTVGDKTGTGAHGAASDIAVVWRPQAAPLVLAVYTRLEAQDAKPRDDVIAAASRIVAGWAGGA</sequence>
<dbReference type="InterPro" id="IPR012338">
    <property type="entry name" value="Beta-lactam/transpept-like"/>
</dbReference>
<accession>A0A2W5PQW6</accession>
<evidence type="ECO:0000259" key="7">
    <source>
        <dbReference type="Pfam" id="PF13354"/>
    </source>
</evidence>
<feature type="domain" description="Beta-lactamase class A catalytic" evidence="7">
    <location>
        <begin position="57"/>
        <end position="274"/>
    </location>
</feature>
<reference evidence="8 9" key="1">
    <citation type="submission" date="2017-08" db="EMBL/GenBank/DDBJ databases">
        <title>Infants hospitalized years apart are colonized by the same room-sourced microbial strains.</title>
        <authorList>
            <person name="Brooks B."/>
            <person name="Olm M.R."/>
            <person name="Firek B.A."/>
            <person name="Baker R."/>
            <person name="Thomas B.C."/>
            <person name="Morowitz M.J."/>
            <person name="Banfield J.F."/>
        </authorList>
    </citation>
    <scope>NUCLEOTIDE SEQUENCE [LARGE SCALE GENOMIC DNA]</scope>
    <source>
        <strain evidence="8">S2_005_003_R2_41</strain>
    </source>
</reference>
<dbReference type="InterPro" id="IPR023650">
    <property type="entry name" value="Beta-lactam_class-A_AS"/>
</dbReference>
<dbReference type="GO" id="GO:0030655">
    <property type="term" value="P:beta-lactam antibiotic catabolic process"/>
    <property type="evidence" value="ECO:0007669"/>
    <property type="project" value="InterPro"/>
</dbReference>
<dbReference type="GO" id="GO:0046677">
    <property type="term" value="P:response to antibiotic"/>
    <property type="evidence" value="ECO:0007669"/>
    <property type="project" value="UniProtKB-UniRule"/>
</dbReference>